<dbReference type="Gene3D" id="1.25.40.10">
    <property type="entry name" value="Tetratricopeptide repeat domain"/>
    <property type="match status" value="2"/>
</dbReference>
<evidence type="ECO:0000256" key="1">
    <source>
        <dbReference type="SAM" id="Coils"/>
    </source>
</evidence>
<keyword evidence="1" id="KW-0175">Coiled coil</keyword>
<gene>
    <name evidence="3" type="ORF">Q3O60_06975</name>
</gene>
<sequence length="282" mass="30947">MSEAQIFDVTIDNVRELLAASQQRPVLFFFWSARSQESLQLDQLLSSKVQQAAGHLLLAKVDCDQQQDLAMQFGIQALPTVLIIKDGQPVDGFAGPMDAAGLDEKLAAFLPKPEDELVQQAQALLAEQNFSDAFPLLSQALQLAPKRPDIKLSLADCAVELGQLEQAGELLATVLLEDQNADFKAVQSKLALAKEAADTPEIQALETALAAEPDNMNLKEQLAVQYQQVKRSAEALELLFSILQKDLAFSESRKLYLDILAAMPQGDATASSYRRKLYSLLY</sequence>
<feature type="coiled-coil region" evidence="1">
    <location>
        <begin position="176"/>
        <end position="239"/>
    </location>
</feature>
<dbReference type="InterPro" id="IPR011990">
    <property type="entry name" value="TPR-like_helical_dom_sf"/>
</dbReference>
<feature type="domain" description="Thioredoxin" evidence="2">
    <location>
        <begin position="1"/>
        <end position="111"/>
    </location>
</feature>
<dbReference type="Pfam" id="PF00085">
    <property type="entry name" value="Thioredoxin"/>
    <property type="match status" value="1"/>
</dbReference>
<accession>A0ABT9GXY7</accession>
<dbReference type="EMBL" id="JAUZVZ010000008">
    <property type="protein sequence ID" value="MDP4535924.1"/>
    <property type="molecule type" value="Genomic_DNA"/>
</dbReference>
<proteinExistence type="predicted"/>
<dbReference type="SUPFAM" id="SSF52833">
    <property type="entry name" value="Thioredoxin-like"/>
    <property type="match status" value="1"/>
</dbReference>
<dbReference type="Proteomes" id="UP001231616">
    <property type="component" value="Unassembled WGS sequence"/>
</dbReference>
<keyword evidence="4" id="KW-1185">Reference proteome</keyword>
<reference evidence="3 4" key="1">
    <citation type="submission" date="2023-08" db="EMBL/GenBank/DDBJ databases">
        <authorList>
            <person name="Joshi A."/>
            <person name="Thite S."/>
        </authorList>
    </citation>
    <scope>NUCLEOTIDE SEQUENCE [LARGE SCALE GENOMIC DNA]</scope>
    <source>
        <strain evidence="3 4">AC40</strain>
    </source>
</reference>
<evidence type="ECO:0000313" key="4">
    <source>
        <dbReference type="Proteomes" id="UP001231616"/>
    </source>
</evidence>
<dbReference type="Pfam" id="PF14559">
    <property type="entry name" value="TPR_19"/>
    <property type="match status" value="1"/>
</dbReference>
<dbReference type="PANTHER" id="PTHR45663">
    <property type="entry name" value="GEO12009P1"/>
    <property type="match status" value="1"/>
</dbReference>
<dbReference type="SUPFAM" id="SSF48452">
    <property type="entry name" value="TPR-like"/>
    <property type="match status" value="1"/>
</dbReference>
<evidence type="ECO:0000313" key="3">
    <source>
        <dbReference type="EMBL" id="MDP4535924.1"/>
    </source>
</evidence>
<dbReference type="InterPro" id="IPR013766">
    <property type="entry name" value="Thioredoxin_domain"/>
</dbReference>
<comment type="caution">
    <text evidence="3">The sequence shown here is derived from an EMBL/GenBank/DDBJ whole genome shotgun (WGS) entry which is preliminary data.</text>
</comment>
<dbReference type="InterPro" id="IPR036249">
    <property type="entry name" value="Thioredoxin-like_sf"/>
</dbReference>
<protein>
    <submittedName>
        <fullName evidence="3">Tetratricopeptide repeat protein</fullName>
    </submittedName>
</protein>
<dbReference type="PANTHER" id="PTHR45663:SF11">
    <property type="entry name" value="GEO12009P1"/>
    <property type="match status" value="1"/>
</dbReference>
<dbReference type="PROSITE" id="PS51352">
    <property type="entry name" value="THIOREDOXIN_2"/>
    <property type="match status" value="1"/>
</dbReference>
<dbReference type="RefSeq" id="WP_305893191.1">
    <property type="nucleotide sequence ID" value="NZ_JAUZVZ010000008.1"/>
</dbReference>
<dbReference type="Gene3D" id="3.40.30.10">
    <property type="entry name" value="Glutaredoxin"/>
    <property type="match status" value="1"/>
</dbReference>
<dbReference type="CDD" id="cd02956">
    <property type="entry name" value="ybbN"/>
    <property type="match status" value="1"/>
</dbReference>
<name>A0ABT9GXY7_9GAMM</name>
<organism evidence="3 4">
    <name type="scientific">Alkalimonas collagenimarina</name>
    <dbReference type="NCBI Taxonomy" id="400390"/>
    <lineage>
        <taxon>Bacteria</taxon>
        <taxon>Pseudomonadati</taxon>
        <taxon>Pseudomonadota</taxon>
        <taxon>Gammaproteobacteria</taxon>
        <taxon>Alkalimonas</taxon>
    </lineage>
</organism>
<evidence type="ECO:0000259" key="2">
    <source>
        <dbReference type="PROSITE" id="PS51352"/>
    </source>
</evidence>
<dbReference type="Pfam" id="PF14561">
    <property type="entry name" value="TPR_20"/>
    <property type="match status" value="1"/>
</dbReference>